<comment type="caution">
    <text evidence="1">The sequence shown here is derived from an EMBL/GenBank/DDBJ whole genome shotgun (WGS) entry which is preliminary data.</text>
</comment>
<dbReference type="EMBL" id="JANPWB010000009">
    <property type="protein sequence ID" value="KAJ1150214.1"/>
    <property type="molecule type" value="Genomic_DNA"/>
</dbReference>
<keyword evidence="2" id="KW-1185">Reference proteome</keyword>
<organism evidence="1 2">
    <name type="scientific">Pleurodeles waltl</name>
    <name type="common">Iberian ribbed newt</name>
    <dbReference type="NCBI Taxonomy" id="8319"/>
    <lineage>
        <taxon>Eukaryota</taxon>
        <taxon>Metazoa</taxon>
        <taxon>Chordata</taxon>
        <taxon>Craniata</taxon>
        <taxon>Vertebrata</taxon>
        <taxon>Euteleostomi</taxon>
        <taxon>Amphibia</taxon>
        <taxon>Batrachia</taxon>
        <taxon>Caudata</taxon>
        <taxon>Salamandroidea</taxon>
        <taxon>Salamandridae</taxon>
        <taxon>Pleurodelinae</taxon>
        <taxon>Pleurodeles</taxon>
    </lineage>
</organism>
<dbReference type="Proteomes" id="UP001066276">
    <property type="component" value="Chromosome 5"/>
</dbReference>
<dbReference type="AlphaFoldDB" id="A0AAV7RG73"/>
<accession>A0AAV7RG73</accession>
<reference evidence="1" key="1">
    <citation type="journal article" date="2022" name="bioRxiv">
        <title>Sequencing and chromosome-scale assembly of the giantPleurodeles waltlgenome.</title>
        <authorList>
            <person name="Brown T."/>
            <person name="Elewa A."/>
            <person name="Iarovenko S."/>
            <person name="Subramanian E."/>
            <person name="Araus A.J."/>
            <person name="Petzold A."/>
            <person name="Susuki M."/>
            <person name="Suzuki K.-i.T."/>
            <person name="Hayashi T."/>
            <person name="Toyoda A."/>
            <person name="Oliveira C."/>
            <person name="Osipova E."/>
            <person name="Leigh N.D."/>
            <person name="Simon A."/>
            <person name="Yun M.H."/>
        </authorList>
    </citation>
    <scope>NUCLEOTIDE SEQUENCE</scope>
    <source>
        <strain evidence="1">20211129_DDA</strain>
        <tissue evidence="1">Liver</tissue>
    </source>
</reference>
<evidence type="ECO:0000313" key="1">
    <source>
        <dbReference type="EMBL" id="KAJ1150214.1"/>
    </source>
</evidence>
<feature type="non-terminal residue" evidence="1">
    <location>
        <position position="1"/>
    </location>
</feature>
<gene>
    <name evidence="1" type="ORF">NDU88_003010</name>
</gene>
<protein>
    <submittedName>
        <fullName evidence="1">Uncharacterized protein</fullName>
    </submittedName>
</protein>
<evidence type="ECO:0000313" key="2">
    <source>
        <dbReference type="Proteomes" id="UP001066276"/>
    </source>
</evidence>
<feature type="non-terminal residue" evidence="1">
    <location>
        <position position="54"/>
    </location>
</feature>
<proteinExistence type="predicted"/>
<name>A0AAV7RG73_PLEWA</name>
<sequence length="54" mass="6107">IFLSWTSRSRDGGLHGETGPLCSGIVVAGPKRNGKNRISWHKNMENRIFRDKIL</sequence>